<dbReference type="PANTHER" id="PTHR12534:SF0">
    <property type="entry name" value="SMALL RIBOSOMAL SUBUNIT PROTEIN US2M"/>
    <property type="match status" value="1"/>
</dbReference>
<reference evidence="8 9" key="1">
    <citation type="submission" date="2016-03" db="EMBL/GenBank/DDBJ databases">
        <authorList>
            <person name="Ploux O."/>
        </authorList>
    </citation>
    <scope>NUCLEOTIDE SEQUENCE [LARGE SCALE GENOMIC DNA]</scope>
    <source>
        <strain evidence="8 9">R0</strain>
    </source>
</reference>
<dbReference type="EMBL" id="LUKE01000001">
    <property type="protein sequence ID" value="KYG66590.1"/>
    <property type="molecule type" value="Genomic_DNA"/>
</dbReference>
<evidence type="ECO:0000256" key="2">
    <source>
        <dbReference type="ARBA" id="ARBA00022980"/>
    </source>
</evidence>
<dbReference type="Proteomes" id="UP000075320">
    <property type="component" value="Unassembled WGS sequence"/>
</dbReference>
<dbReference type="PRINTS" id="PR00395">
    <property type="entry name" value="RIBOSOMALS2"/>
</dbReference>
<evidence type="ECO:0000256" key="1">
    <source>
        <dbReference type="ARBA" id="ARBA00006242"/>
    </source>
</evidence>
<dbReference type="AlphaFoldDB" id="A0A150WQ89"/>
<dbReference type="OrthoDB" id="5289837at2"/>
<dbReference type="NCBIfam" id="TIGR01011">
    <property type="entry name" value="rpsB_bact"/>
    <property type="match status" value="1"/>
</dbReference>
<dbReference type="Gene3D" id="1.10.287.610">
    <property type="entry name" value="Helix hairpin bin"/>
    <property type="match status" value="1"/>
</dbReference>
<dbReference type="SUPFAM" id="SSF52313">
    <property type="entry name" value="Ribosomal protein S2"/>
    <property type="match status" value="1"/>
</dbReference>
<name>A0A150WQ89_BDEBC</name>
<protein>
    <recommendedName>
        <fullName evidence="4 5">Small ribosomal subunit protein uS2</fullName>
    </recommendedName>
</protein>
<keyword evidence="9" id="KW-1185">Reference proteome</keyword>
<evidence type="ECO:0000256" key="4">
    <source>
        <dbReference type="ARBA" id="ARBA00035256"/>
    </source>
</evidence>
<accession>A0A150WQ89</accession>
<organism evidence="8 9">
    <name type="scientific">Bdellovibrio bacteriovorus</name>
    <dbReference type="NCBI Taxonomy" id="959"/>
    <lineage>
        <taxon>Bacteria</taxon>
        <taxon>Pseudomonadati</taxon>
        <taxon>Bdellovibrionota</taxon>
        <taxon>Bdellovibrionia</taxon>
        <taxon>Bdellovibrionales</taxon>
        <taxon>Pseudobdellovibrionaceae</taxon>
        <taxon>Bdellovibrio</taxon>
    </lineage>
</organism>
<evidence type="ECO:0000256" key="7">
    <source>
        <dbReference type="SAM" id="MobiDB-lite"/>
    </source>
</evidence>
<dbReference type="Pfam" id="PF00318">
    <property type="entry name" value="Ribosomal_S2"/>
    <property type="match status" value="1"/>
</dbReference>
<sequence>MAQVTMKEMLDAGVHFGHQTQRWNPKMKPYVYTARGGIHIIDLQKTVVRANKAADFVKEVAANGGRLIFVGTKKQAIEPIQEAAAKCGQYFVTKRWLGGMMTNFETIKSSIDRLRKIDAMKEKGEFNYLTKKERAKLDKEYTRLTDFLSGIRDMKEMPSAMFVVDLPKEHIAVAEAKRLGIPVVAIADTNSDPESVEYAIPGNDDAIRSIKLFSNLVAEAYLEGAKEWETKLRTQTDKGSDVAKEAKEEGREEAPKRRGPGGKPAAAGAKDAPKKSAGPAVIKTTKARPKLVAAGTAEEVEIAAELEQPENKDDAE</sequence>
<proteinExistence type="inferred from homology"/>
<evidence type="ECO:0000313" key="8">
    <source>
        <dbReference type="EMBL" id="KYG66590.1"/>
    </source>
</evidence>
<evidence type="ECO:0000256" key="3">
    <source>
        <dbReference type="ARBA" id="ARBA00023274"/>
    </source>
</evidence>
<dbReference type="Gene3D" id="3.40.50.10490">
    <property type="entry name" value="Glucose-6-phosphate isomerase like protein, domain 1"/>
    <property type="match status" value="1"/>
</dbReference>
<evidence type="ECO:0000256" key="5">
    <source>
        <dbReference type="HAMAP-Rule" id="MF_00291"/>
    </source>
</evidence>
<dbReference type="RefSeq" id="WP_061834154.1">
    <property type="nucleotide sequence ID" value="NZ_LUKE01000001.1"/>
</dbReference>
<comment type="caution">
    <text evidence="8">The sequence shown here is derived from an EMBL/GenBank/DDBJ whole genome shotgun (WGS) entry which is preliminary data.</text>
</comment>
<dbReference type="GO" id="GO:0006412">
    <property type="term" value="P:translation"/>
    <property type="evidence" value="ECO:0007669"/>
    <property type="project" value="UniProtKB-UniRule"/>
</dbReference>
<dbReference type="InterPro" id="IPR023591">
    <property type="entry name" value="Ribosomal_uS2_flav_dom_sf"/>
</dbReference>
<comment type="similarity">
    <text evidence="1 5 6">Belongs to the universal ribosomal protein uS2 family.</text>
</comment>
<dbReference type="InterPro" id="IPR001865">
    <property type="entry name" value="Ribosomal_uS2"/>
</dbReference>
<dbReference type="PROSITE" id="PS00962">
    <property type="entry name" value="RIBOSOMAL_S2_1"/>
    <property type="match status" value="1"/>
</dbReference>
<gene>
    <name evidence="5" type="primary">rpsB</name>
    <name evidence="8" type="ORF">AZI86_05965</name>
</gene>
<feature type="compositionally biased region" description="Basic and acidic residues" evidence="7">
    <location>
        <begin position="232"/>
        <end position="256"/>
    </location>
</feature>
<dbReference type="FunFam" id="1.10.287.610:FF:000001">
    <property type="entry name" value="30S ribosomal protein S2"/>
    <property type="match status" value="1"/>
</dbReference>
<keyword evidence="2 5" id="KW-0689">Ribosomal protein</keyword>
<dbReference type="InterPro" id="IPR005706">
    <property type="entry name" value="Ribosomal_uS2_bac/mit/plastid"/>
</dbReference>
<dbReference type="InterPro" id="IPR018130">
    <property type="entry name" value="Ribosomal_uS2_CS"/>
</dbReference>
<feature type="region of interest" description="Disordered" evidence="7">
    <location>
        <begin position="232"/>
        <end position="295"/>
    </location>
</feature>
<feature type="compositionally biased region" description="Low complexity" evidence="7">
    <location>
        <begin position="263"/>
        <end position="280"/>
    </location>
</feature>
<dbReference type="CDD" id="cd01425">
    <property type="entry name" value="RPS2"/>
    <property type="match status" value="1"/>
</dbReference>
<dbReference type="GO" id="GO:0003735">
    <property type="term" value="F:structural constituent of ribosome"/>
    <property type="evidence" value="ECO:0007669"/>
    <property type="project" value="InterPro"/>
</dbReference>
<dbReference type="PROSITE" id="PS00963">
    <property type="entry name" value="RIBOSOMAL_S2_2"/>
    <property type="match status" value="1"/>
</dbReference>
<keyword evidence="3 5" id="KW-0687">Ribonucleoprotein</keyword>
<evidence type="ECO:0000313" key="9">
    <source>
        <dbReference type="Proteomes" id="UP000075320"/>
    </source>
</evidence>
<dbReference type="GO" id="GO:0022627">
    <property type="term" value="C:cytosolic small ribosomal subunit"/>
    <property type="evidence" value="ECO:0007669"/>
    <property type="project" value="TreeGrafter"/>
</dbReference>
<evidence type="ECO:0000256" key="6">
    <source>
        <dbReference type="RuleBase" id="RU003631"/>
    </source>
</evidence>
<dbReference type="HAMAP" id="MF_00291_B">
    <property type="entry name" value="Ribosomal_uS2_B"/>
    <property type="match status" value="1"/>
</dbReference>
<dbReference type="PANTHER" id="PTHR12534">
    <property type="entry name" value="30S RIBOSOMAL PROTEIN S2 PROKARYOTIC AND ORGANELLAR"/>
    <property type="match status" value="1"/>
</dbReference>